<accession>A0A0C3S8Z4</accession>
<evidence type="ECO:0000313" key="2">
    <source>
        <dbReference type="EMBL" id="KIP07842.1"/>
    </source>
</evidence>
<feature type="region of interest" description="Disordered" evidence="1">
    <location>
        <begin position="70"/>
        <end position="109"/>
    </location>
</feature>
<dbReference type="EMBL" id="KN840489">
    <property type="protein sequence ID" value="KIP07842.1"/>
    <property type="molecule type" value="Genomic_DNA"/>
</dbReference>
<evidence type="ECO:0000256" key="1">
    <source>
        <dbReference type="SAM" id="MobiDB-lite"/>
    </source>
</evidence>
<feature type="region of interest" description="Disordered" evidence="1">
    <location>
        <begin position="22"/>
        <end position="49"/>
    </location>
</feature>
<name>A0A0C3S8Z4_PHLG1</name>
<reference evidence="2 3" key="1">
    <citation type="journal article" date="2014" name="PLoS Genet.">
        <title>Analysis of the Phlebiopsis gigantea genome, transcriptome and secretome provides insight into its pioneer colonization strategies of wood.</title>
        <authorList>
            <person name="Hori C."/>
            <person name="Ishida T."/>
            <person name="Igarashi K."/>
            <person name="Samejima M."/>
            <person name="Suzuki H."/>
            <person name="Master E."/>
            <person name="Ferreira P."/>
            <person name="Ruiz-Duenas F.J."/>
            <person name="Held B."/>
            <person name="Canessa P."/>
            <person name="Larrondo L.F."/>
            <person name="Schmoll M."/>
            <person name="Druzhinina I.S."/>
            <person name="Kubicek C.P."/>
            <person name="Gaskell J.A."/>
            <person name="Kersten P."/>
            <person name="St John F."/>
            <person name="Glasner J."/>
            <person name="Sabat G."/>
            <person name="Splinter BonDurant S."/>
            <person name="Syed K."/>
            <person name="Yadav J."/>
            <person name="Mgbeahuruike A.C."/>
            <person name="Kovalchuk A."/>
            <person name="Asiegbu F.O."/>
            <person name="Lackner G."/>
            <person name="Hoffmeister D."/>
            <person name="Rencoret J."/>
            <person name="Gutierrez A."/>
            <person name="Sun H."/>
            <person name="Lindquist E."/>
            <person name="Barry K."/>
            <person name="Riley R."/>
            <person name="Grigoriev I.V."/>
            <person name="Henrissat B."/>
            <person name="Kues U."/>
            <person name="Berka R.M."/>
            <person name="Martinez A.T."/>
            <person name="Covert S.F."/>
            <person name="Blanchette R.A."/>
            <person name="Cullen D."/>
        </authorList>
    </citation>
    <scope>NUCLEOTIDE SEQUENCE [LARGE SCALE GENOMIC DNA]</scope>
    <source>
        <strain evidence="2 3">11061_1 CR5-6</strain>
    </source>
</reference>
<gene>
    <name evidence="2" type="ORF">PHLGIDRAFT_117720</name>
</gene>
<feature type="compositionally biased region" description="Polar residues" evidence="1">
    <location>
        <begin position="70"/>
        <end position="83"/>
    </location>
</feature>
<sequence>MASDVMSSCSCRKAFPHHLRPTQRWPSALSGIPFPPPPPELSDIAPPVTDATGAYSPNFACSIHTHPTGSQLATSTTFSQAQELPTARTPQFHLPPTLPRLSPPSRSRS</sequence>
<protein>
    <submittedName>
        <fullName evidence="2">Uncharacterized protein</fullName>
    </submittedName>
</protein>
<dbReference type="HOGENOM" id="CLU_2184913_0_0_1"/>
<organism evidence="2 3">
    <name type="scientific">Phlebiopsis gigantea (strain 11061_1 CR5-6)</name>
    <name type="common">White-rot fungus</name>
    <name type="synonym">Peniophora gigantea</name>
    <dbReference type="NCBI Taxonomy" id="745531"/>
    <lineage>
        <taxon>Eukaryota</taxon>
        <taxon>Fungi</taxon>
        <taxon>Dikarya</taxon>
        <taxon>Basidiomycota</taxon>
        <taxon>Agaricomycotina</taxon>
        <taxon>Agaricomycetes</taxon>
        <taxon>Polyporales</taxon>
        <taxon>Phanerochaetaceae</taxon>
        <taxon>Phlebiopsis</taxon>
    </lineage>
</organism>
<dbReference type="Proteomes" id="UP000053257">
    <property type="component" value="Unassembled WGS sequence"/>
</dbReference>
<proteinExistence type="predicted"/>
<evidence type="ECO:0000313" key="3">
    <source>
        <dbReference type="Proteomes" id="UP000053257"/>
    </source>
</evidence>
<dbReference type="AlphaFoldDB" id="A0A0C3S8Z4"/>
<keyword evidence="3" id="KW-1185">Reference proteome</keyword>